<evidence type="ECO:0000313" key="2">
    <source>
        <dbReference type="EMBL" id="KAA1109319.1"/>
    </source>
</evidence>
<reference evidence="2 3" key="1">
    <citation type="submission" date="2019-05" db="EMBL/GenBank/DDBJ databases">
        <title>Emergence of the Ug99 lineage of the wheat stem rust pathogen through somatic hybridization.</title>
        <authorList>
            <person name="Li F."/>
            <person name="Upadhyaya N.M."/>
            <person name="Sperschneider J."/>
            <person name="Matny O."/>
            <person name="Nguyen-Phuc H."/>
            <person name="Mago R."/>
            <person name="Raley C."/>
            <person name="Miller M.E."/>
            <person name="Silverstein K.A.T."/>
            <person name="Henningsen E."/>
            <person name="Hirsch C.D."/>
            <person name="Visser B."/>
            <person name="Pretorius Z.A."/>
            <person name="Steffenson B.J."/>
            <person name="Schwessinger B."/>
            <person name="Dodds P.N."/>
            <person name="Figueroa M."/>
        </authorList>
    </citation>
    <scope>NUCLEOTIDE SEQUENCE [LARGE SCALE GENOMIC DNA]</scope>
    <source>
        <strain evidence="2 3">Ug99</strain>
    </source>
</reference>
<dbReference type="Gene3D" id="1.20.1370.60">
    <property type="match status" value="1"/>
</dbReference>
<dbReference type="Pfam" id="PF06628">
    <property type="entry name" value="Catalase-rel"/>
    <property type="match status" value="1"/>
</dbReference>
<dbReference type="InterPro" id="IPR020835">
    <property type="entry name" value="Catalase_sf"/>
</dbReference>
<dbReference type="EMBL" id="VDEP01000305">
    <property type="protein sequence ID" value="KAA1109319.1"/>
    <property type="molecule type" value="Genomic_DNA"/>
</dbReference>
<dbReference type="InterPro" id="IPR010582">
    <property type="entry name" value="Catalase_immune_responsive"/>
</dbReference>
<proteinExistence type="predicted"/>
<dbReference type="Proteomes" id="UP000325313">
    <property type="component" value="Unassembled WGS sequence"/>
</dbReference>
<organism evidence="2 3">
    <name type="scientific">Puccinia graminis f. sp. tritici</name>
    <dbReference type="NCBI Taxonomy" id="56615"/>
    <lineage>
        <taxon>Eukaryota</taxon>
        <taxon>Fungi</taxon>
        <taxon>Dikarya</taxon>
        <taxon>Basidiomycota</taxon>
        <taxon>Pucciniomycotina</taxon>
        <taxon>Pucciniomycetes</taxon>
        <taxon>Pucciniales</taxon>
        <taxon>Pucciniaceae</taxon>
        <taxon>Puccinia</taxon>
    </lineage>
</organism>
<protein>
    <recommendedName>
        <fullName evidence="1">Catalase immune-responsive domain-containing protein</fullName>
    </recommendedName>
</protein>
<evidence type="ECO:0000259" key="1">
    <source>
        <dbReference type="Pfam" id="PF06628"/>
    </source>
</evidence>
<dbReference type="AlphaFoldDB" id="A0A5B0Q8B4"/>
<accession>A0A5B0Q8B4</accession>
<evidence type="ECO:0000313" key="3">
    <source>
        <dbReference type="Proteomes" id="UP000325313"/>
    </source>
</evidence>
<feature type="domain" description="Catalase immune-responsive" evidence="1">
    <location>
        <begin position="133"/>
        <end position="192"/>
    </location>
</feature>
<gene>
    <name evidence="2" type="ORF">PGTUg99_028403</name>
</gene>
<sequence>MKRQIITDHVHDHYCRRFGAASSGETSELSCSSRSKASTAFTNSGFIFAAIRSLPINTILACLDRLEAHIQDFLIYHALTHHRFLGKLRIQFQDISHESDTFAMKNFKFLILMRSFADASNDFQLPHSNRTLDFKPARALWSKVFDDGAKEYFVKNVSGHLGNVSLDRIKTDQVAIFLAVDKDSGNRVAKAISLKDTPEPYKPKPPAQATKFAPNLKSSGQMIFENSIPA</sequence>
<dbReference type="GO" id="GO:0020037">
    <property type="term" value="F:heme binding"/>
    <property type="evidence" value="ECO:0007669"/>
    <property type="project" value="InterPro"/>
</dbReference>
<dbReference type="SUPFAM" id="SSF56634">
    <property type="entry name" value="Heme-dependent catalase-like"/>
    <property type="match status" value="1"/>
</dbReference>
<comment type="caution">
    <text evidence="2">The sequence shown here is derived from an EMBL/GenBank/DDBJ whole genome shotgun (WGS) entry which is preliminary data.</text>
</comment>
<name>A0A5B0Q8B4_PUCGR</name>